<evidence type="ECO:0000313" key="2">
    <source>
        <dbReference type="EMBL" id="MED6142366.1"/>
    </source>
</evidence>
<protein>
    <submittedName>
        <fullName evidence="2">Uncharacterized protein</fullName>
    </submittedName>
</protein>
<proteinExistence type="predicted"/>
<feature type="non-terminal residue" evidence="2">
    <location>
        <position position="170"/>
    </location>
</feature>
<reference evidence="2 3" key="1">
    <citation type="journal article" date="2023" name="Plants (Basel)">
        <title>Bridging the Gap: Combining Genomics and Transcriptomics Approaches to Understand Stylosanthes scabra, an Orphan Legume from the Brazilian Caatinga.</title>
        <authorList>
            <person name="Ferreira-Neto J.R.C."/>
            <person name="da Silva M.D."/>
            <person name="Binneck E."/>
            <person name="de Melo N.F."/>
            <person name="da Silva R.H."/>
            <person name="de Melo A.L.T.M."/>
            <person name="Pandolfi V."/>
            <person name="Bustamante F.O."/>
            <person name="Brasileiro-Vidal A.C."/>
            <person name="Benko-Iseppon A.M."/>
        </authorList>
    </citation>
    <scope>NUCLEOTIDE SEQUENCE [LARGE SCALE GENOMIC DNA]</scope>
    <source>
        <tissue evidence="2">Leaves</tissue>
    </source>
</reference>
<evidence type="ECO:0000256" key="1">
    <source>
        <dbReference type="SAM" id="MobiDB-lite"/>
    </source>
</evidence>
<organism evidence="2 3">
    <name type="scientific">Stylosanthes scabra</name>
    <dbReference type="NCBI Taxonomy" id="79078"/>
    <lineage>
        <taxon>Eukaryota</taxon>
        <taxon>Viridiplantae</taxon>
        <taxon>Streptophyta</taxon>
        <taxon>Embryophyta</taxon>
        <taxon>Tracheophyta</taxon>
        <taxon>Spermatophyta</taxon>
        <taxon>Magnoliopsida</taxon>
        <taxon>eudicotyledons</taxon>
        <taxon>Gunneridae</taxon>
        <taxon>Pentapetalae</taxon>
        <taxon>rosids</taxon>
        <taxon>fabids</taxon>
        <taxon>Fabales</taxon>
        <taxon>Fabaceae</taxon>
        <taxon>Papilionoideae</taxon>
        <taxon>50 kb inversion clade</taxon>
        <taxon>dalbergioids sensu lato</taxon>
        <taxon>Dalbergieae</taxon>
        <taxon>Pterocarpus clade</taxon>
        <taxon>Stylosanthes</taxon>
    </lineage>
</organism>
<feature type="region of interest" description="Disordered" evidence="1">
    <location>
        <begin position="64"/>
        <end position="108"/>
    </location>
</feature>
<dbReference type="Proteomes" id="UP001341840">
    <property type="component" value="Unassembled WGS sequence"/>
</dbReference>
<gene>
    <name evidence="2" type="ORF">PIB30_112969</name>
</gene>
<sequence length="170" mass="20109">MVINVFEAMQHPEDEETEECMRTDIIDMLVKELQEEDMLKKSNAYYEETFATFSDTNLEFLVQDNKDELQEIEENKENQEEKDVEKEEATMQKNEEENQKNTEKERQQDNLLQQNIQEGLQQKNKGEVQQKTKYATLKGRPSRMLNHLPTILKNAFLGNIKNLTCQCKML</sequence>
<evidence type="ECO:0000313" key="3">
    <source>
        <dbReference type="Proteomes" id="UP001341840"/>
    </source>
</evidence>
<name>A0ABU6T0Z4_9FABA</name>
<accession>A0ABU6T0Z4</accession>
<keyword evidence="3" id="KW-1185">Reference proteome</keyword>
<dbReference type="EMBL" id="JASCZI010068997">
    <property type="protein sequence ID" value="MED6142366.1"/>
    <property type="molecule type" value="Genomic_DNA"/>
</dbReference>
<comment type="caution">
    <text evidence="2">The sequence shown here is derived from an EMBL/GenBank/DDBJ whole genome shotgun (WGS) entry which is preliminary data.</text>
</comment>